<evidence type="ECO:0000259" key="3">
    <source>
        <dbReference type="Pfam" id="PF18962"/>
    </source>
</evidence>
<evidence type="ECO:0000313" key="4">
    <source>
        <dbReference type="EMBL" id="RFC55701.1"/>
    </source>
</evidence>
<keyword evidence="1 2" id="KW-0732">Signal</keyword>
<dbReference type="Proteomes" id="UP000257127">
    <property type="component" value="Unassembled WGS sequence"/>
</dbReference>
<evidence type="ECO:0000313" key="5">
    <source>
        <dbReference type="Proteomes" id="UP000257127"/>
    </source>
</evidence>
<evidence type="ECO:0000256" key="1">
    <source>
        <dbReference type="ARBA" id="ARBA00022729"/>
    </source>
</evidence>
<gene>
    <name evidence="4" type="ORF">DXU93_01845</name>
</gene>
<dbReference type="RefSeq" id="WP_116879536.1">
    <property type="nucleotide sequence ID" value="NZ_QURB01000001.1"/>
</dbReference>
<dbReference type="Gene3D" id="2.60.40.4070">
    <property type="match status" value="1"/>
</dbReference>
<dbReference type="AlphaFoldDB" id="A0A3E1F1J6"/>
<feature type="chain" id="PRO_5017577500" evidence="2">
    <location>
        <begin position="20"/>
        <end position="600"/>
    </location>
</feature>
<dbReference type="Gene3D" id="2.60.120.260">
    <property type="entry name" value="Galactose-binding domain-like"/>
    <property type="match status" value="1"/>
</dbReference>
<accession>A0A3E1F1J6</accession>
<protein>
    <submittedName>
        <fullName evidence="4">T9SS C-terminal target domain-containing protein</fullName>
    </submittedName>
</protein>
<keyword evidence="5" id="KW-1185">Reference proteome</keyword>
<comment type="caution">
    <text evidence="4">The sequence shown here is derived from an EMBL/GenBank/DDBJ whole genome shotgun (WGS) entry which is preliminary data.</text>
</comment>
<evidence type="ECO:0000256" key="2">
    <source>
        <dbReference type="SAM" id="SignalP"/>
    </source>
</evidence>
<feature type="domain" description="Secretion system C-terminal sorting" evidence="3">
    <location>
        <begin position="522"/>
        <end position="598"/>
    </location>
</feature>
<reference evidence="4 5" key="1">
    <citation type="submission" date="2018-08" db="EMBL/GenBank/DDBJ databases">
        <title>The draft genome squence of Brumimicrobium sp. N62.</title>
        <authorList>
            <person name="Du Z.-J."/>
            <person name="Luo H.-R."/>
        </authorList>
    </citation>
    <scope>NUCLEOTIDE SEQUENCE [LARGE SCALE GENOMIC DNA]</scope>
    <source>
        <strain evidence="4 5">N62</strain>
    </source>
</reference>
<dbReference type="Pfam" id="PF18962">
    <property type="entry name" value="Por_Secre_tail"/>
    <property type="match status" value="1"/>
</dbReference>
<sequence length="600" mass="65046">MKKIYVMAAFLGASSFAFNQVVQEAPSHFTKSTKKAISNNNGVTKAPGVSLWSDDFSDETTWTIGNSGQQGTFDIGVEADLPNPNYYSVITSPTATNGFAFFEGVQFLLAGSVDVQNSWVESNTSVDCSAHSQITVNFHQEYRAFNDDVTYVEISLDGGLTWEQTVDVNAGIVVNTYATETEKFVNFNVNNSSDVRVRFRWENTSTDNQYGSGYAWMVDDVQISSLADHDIATSGLNYGTAGLFYTQIPVTQIAPIGSAVVLNNQGSSDQTNVVLNAEEVIAGNYSSTSTPVAIVAGGDDSVAVNSDFTPSGAGNYQIDYSITYDNTDDVPSNNMLESYTFTVGTNIYARDTSTQAEMGTVYGRMTGSNATPSPRELQPGTLYDIYTDQSLTGIDFQFGDVISEGSEVYGEIFDSNLDPIANGETMPYTVVSGDEGTYHTLVFDTPVDLVAGETYLVSVKCFDTDFSVATAGASAAQTSFVYYPDETTWYYTLSTPVIRMNFDPTLNVENNELSNLNVTQNFPNPFSTETTVQFNLKEAADVSYSVVDMTGKVMLNVNEGNTIAGDHQITIDGSSFANGVYYLNITAGESNVTRKMIVNK</sequence>
<dbReference type="InterPro" id="IPR026444">
    <property type="entry name" value="Secre_tail"/>
</dbReference>
<dbReference type="OrthoDB" id="1466109at2"/>
<proteinExistence type="predicted"/>
<name>A0A3E1F1J6_9FLAO</name>
<dbReference type="NCBIfam" id="TIGR04183">
    <property type="entry name" value="Por_Secre_tail"/>
    <property type="match status" value="1"/>
</dbReference>
<feature type="signal peptide" evidence="2">
    <location>
        <begin position="1"/>
        <end position="19"/>
    </location>
</feature>
<dbReference type="EMBL" id="QURB01000001">
    <property type="protein sequence ID" value="RFC55701.1"/>
    <property type="molecule type" value="Genomic_DNA"/>
</dbReference>
<organism evidence="4 5">
    <name type="scientific">Brumimicrobium aurantiacum</name>
    <dbReference type="NCBI Taxonomy" id="1737063"/>
    <lineage>
        <taxon>Bacteria</taxon>
        <taxon>Pseudomonadati</taxon>
        <taxon>Bacteroidota</taxon>
        <taxon>Flavobacteriia</taxon>
        <taxon>Flavobacteriales</taxon>
        <taxon>Crocinitomicaceae</taxon>
        <taxon>Brumimicrobium</taxon>
    </lineage>
</organism>